<evidence type="ECO:0008006" key="3">
    <source>
        <dbReference type="Google" id="ProtNLM"/>
    </source>
</evidence>
<organism evidence="1 2">
    <name type="scientific">Candidatus Raskinella chloraquaticus</name>
    <dbReference type="NCBI Taxonomy" id="1951219"/>
    <lineage>
        <taxon>Bacteria</taxon>
        <taxon>Pseudomonadati</taxon>
        <taxon>Pseudomonadota</taxon>
        <taxon>Alphaproteobacteria</taxon>
        <taxon>Hyphomicrobiales</taxon>
        <taxon>Phreatobacteraceae</taxon>
        <taxon>Candidatus Raskinella</taxon>
    </lineage>
</organism>
<name>A0A1W9HQM9_9HYPH</name>
<dbReference type="Pfam" id="PF14384">
    <property type="entry name" value="BrnA_antitoxin"/>
    <property type="match status" value="1"/>
</dbReference>
<proteinExistence type="predicted"/>
<protein>
    <recommendedName>
        <fullName evidence="3">BrnA antitoxin family protein</fullName>
    </recommendedName>
</protein>
<dbReference type="AlphaFoldDB" id="A0A1W9HQM9"/>
<accession>A0A1W9HQM9</accession>
<dbReference type="EMBL" id="LWDL01000031">
    <property type="protein sequence ID" value="OQW49554.1"/>
    <property type="molecule type" value="Genomic_DNA"/>
</dbReference>
<gene>
    <name evidence="1" type="ORF">A4S15_02130</name>
</gene>
<dbReference type="Proteomes" id="UP000192872">
    <property type="component" value="Unassembled WGS sequence"/>
</dbReference>
<evidence type="ECO:0000313" key="2">
    <source>
        <dbReference type="Proteomes" id="UP000192872"/>
    </source>
</evidence>
<evidence type="ECO:0000313" key="1">
    <source>
        <dbReference type="EMBL" id="OQW49554.1"/>
    </source>
</evidence>
<comment type="caution">
    <text evidence="1">The sequence shown here is derived from an EMBL/GenBank/DDBJ whole genome shotgun (WGS) entry which is preliminary data.</text>
</comment>
<reference evidence="1 2" key="1">
    <citation type="journal article" date="2017" name="Water Res.">
        <title>Comammox in drinking water systems.</title>
        <authorList>
            <person name="Wang Y."/>
            <person name="Ma L."/>
            <person name="Mao Y."/>
            <person name="Jiang X."/>
            <person name="Xia Y."/>
            <person name="Yu K."/>
            <person name="Li B."/>
            <person name="Zhang T."/>
        </authorList>
    </citation>
    <scope>NUCLEOTIDE SEQUENCE [LARGE SCALE GENOMIC DNA]</scope>
    <source>
        <strain evidence="1">SG_bin8</strain>
    </source>
</reference>
<dbReference type="InterPro" id="IPR025528">
    <property type="entry name" value="BrnA_antitoxin"/>
</dbReference>
<sequence length="83" mass="9314">MTANRKPMDVGWIAPDDAPDMSAPEWVAKLDRTEVRRGRPKAEAPKVSTTLRLDADIIERFRADGPGWQSRINAALRDWLKAG</sequence>